<dbReference type="Gene3D" id="1.10.555.10">
    <property type="entry name" value="Rho GTPase activation protein"/>
    <property type="match status" value="1"/>
</dbReference>
<dbReference type="InterPro" id="IPR000198">
    <property type="entry name" value="RhoGAP_dom"/>
</dbReference>
<evidence type="ECO:0000256" key="1">
    <source>
        <dbReference type="ARBA" id="ARBA00022468"/>
    </source>
</evidence>
<reference evidence="4" key="1">
    <citation type="submission" date="2016-02" db="EMBL/GenBank/DDBJ databases">
        <title>RNAseq analyses of the midgut from blood- or serum-fed Ixodes ricinus ticks.</title>
        <authorList>
            <person name="Perner J."/>
            <person name="Provaznik J."/>
            <person name="Schrenkova J."/>
            <person name="Urbanova V."/>
            <person name="Ribeiro J.M."/>
            <person name="Kopacek P."/>
        </authorList>
    </citation>
    <scope>NUCLEOTIDE SEQUENCE</scope>
    <source>
        <tissue evidence="4">Gut</tissue>
    </source>
</reference>
<evidence type="ECO:0000256" key="2">
    <source>
        <dbReference type="SAM" id="MobiDB-lite"/>
    </source>
</evidence>
<evidence type="ECO:0000259" key="3">
    <source>
        <dbReference type="PROSITE" id="PS50238"/>
    </source>
</evidence>
<dbReference type="GO" id="GO:0005737">
    <property type="term" value="C:cytoplasm"/>
    <property type="evidence" value="ECO:0007669"/>
    <property type="project" value="TreeGrafter"/>
</dbReference>
<accession>A0A131XW11</accession>
<dbReference type="PANTHER" id="PTHR14963">
    <property type="entry name" value="RHO GTPASE ACTIVATING PROTEIN 18,19-RELATED"/>
    <property type="match status" value="1"/>
</dbReference>
<evidence type="ECO:0000313" key="4">
    <source>
        <dbReference type="EMBL" id="JAP69781.1"/>
    </source>
</evidence>
<sequence length="451" mass="50556">MDGVPQRPDEVTEFRIVHADTFVMLCRMHLSFVLDMPYKLSKEPKNTYGEVPLTFVVARSIQLIMNHLSLKDNLGTEGLFRKSGSVSRQQTLKALLMRGTSLDFKKEGYSVHDCACVLKSLLADLSEPLLMSETFTAYCKIPGLCRARALPSVRIECLKRQLKAAQLLLLLLPPLNYSLASELLVFLHQVSSAREVNRMTPESLALLFTPVILCPREMSPEEIQEKSAELTKPLTFLIENAHALLNYPSELVKDVMNCIKSRQEMPKSNSEDGDIEPICTTLTFCVQQKPKEEAIKAYTERALAELFDYVNEMPETKQKKRFVKQIFKENAGGTPVSKVRRKHGRSKSAGITPYVGGSVRFAKSADVTRRPSMDAIQSPDKKPVKDATGKRYIFPAAWRFLKKKHGECSSLPVTPTKAGEKSAPLGKSILRASRRVKDAMLTPKRSIKSPN</sequence>
<dbReference type="EMBL" id="GEFM01006015">
    <property type="protein sequence ID" value="JAP69781.1"/>
    <property type="molecule type" value="mRNA"/>
</dbReference>
<dbReference type="GO" id="GO:0051056">
    <property type="term" value="P:regulation of small GTPase mediated signal transduction"/>
    <property type="evidence" value="ECO:0007669"/>
    <property type="project" value="TreeGrafter"/>
</dbReference>
<dbReference type="PANTHER" id="PTHR14963:SF7">
    <property type="entry name" value="RHO GTPASE-ACTIVATING PROTEIN 19"/>
    <property type="match status" value="1"/>
</dbReference>
<keyword evidence="1" id="KW-0343">GTPase activation</keyword>
<dbReference type="GO" id="GO:0007165">
    <property type="term" value="P:signal transduction"/>
    <property type="evidence" value="ECO:0007669"/>
    <property type="project" value="InterPro"/>
</dbReference>
<dbReference type="PROSITE" id="PS50238">
    <property type="entry name" value="RHOGAP"/>
    <property type="match status" value="1"/>
</dbReference>
<dbReference type="AlphaFoldDB" id="A0A131XW11"/>
<dbReference type="Pfam" id="PF00620">
    <property type="entry name" value="RhoGAP"/>
    <property type="match status" value="1"/>
</dbReference>
<protein>
    <submittedName>
        <fullName evidence="4">Putative rho gtpase-activating protein 19</fullName>
    </submittedName>
</protein>
<proteinExistence type="evidence at transcript level"/>
<name>A0A131XW11_IXORI</name>
<dbReference type="InterPro" id="IPR008936">
    <property type="entry name" value="Rho_GTPase_activation_prot"/>
</dbReference>
<organism evidence="4">
    <name type="scientific">Ixodes ricinus</name>
    <name type="common">Common tick</name>
    <name type="synonym">Acarus ricinus</name>
    <dbReference type="NCBI Taxonomy" id="34613"/>
    <lineage>
        <taxon>Eukaryota</taxon>
        <taxon>Metazoa</taxon>
        <taxon>Ecdysozoa</taxon>
        <taxon>Arthropoda</taxon>
        <taxon>Chelicerata</taxon>
        <taxon>Arachnida</taxon>
        <taxon>Acari</taxon>
        <taxon>Parasitiformes</taxon>
        <taxon>Ixodida</taxon>
        <taxon>Ixodoidea</taxon>
        <taxon>Ixodidae</taxon>
        <taxon>Ixodinae</taxon>
        <taxon>Ixodes</taxon>
    </lineage>
</organism>
<feature type="domain" description="Rho-GAP" evidence="3">
    <location>
        <begin position="38"/>
        <end position="245"/>
    </location>
</feature>
<dbReference type="SUPFAM" id="SSF48350">
    <property type="entry name" value="GTPase activation domain, GAP"/>
    <property type="match status" value="1"/>
</dbReference>
<dbReference type="GO" id="GO:0005096">
    <property type="term" value="F:GTPase activator activity"/>
    <property type="evidence" value="ECO:0007669"/>
    <property type="project" value="UniProtKB-KW"/>
</dbReference>
<dbReference type="SMART" id="SM00324">
    <property type="entry name" value="RhoGAP"/>
    <property type="match status" value="1"/>
</dbReference>
<feature type="region of interest" description="Disordered" evidence="2">
    <location>
        <begin position="409"/>
        <end position="451"/>
    </location>
</feature>